<protein>
    <submittedName>
        <fullName evidence="1">Similar to associated molecule with the SH3 domain of STAM (Predicted)</fullName>
    </submittedName>
</protein>
<name>A6KD20_RAT</name>
<dbReference type="Proteomes" id="UP000234681">
    <property type="component" value="Chromosome 1"/>
</dbReference>
<feature type="non-terminal residue" evidence="1">
    <location>
        <position position="119"/>
    </location>
</feature>
<evidence type="ECO:0000313" key="1">
    <source>
        <dbReference type="EMBL" id="EDL86468.1"/>
    </source>
</evidence>
<dbReference type="AlphaFoldDB" id="A6KD20"/>
<gene>
    <name evidence="1" type="primary">RGD1565164_predicted</name>
    <name evidence="1" type="ORF">rCG_45120</name>
</gene>
<accession>A6KD20</accession>
<evidence type="ECO:0000313" key="2">
    <source>
        <dbReference type="Proteomes" id="UP000234681"/>
    </source>
</evidence>
<proteinExistence type="predicted"/>
<organism evidence="1 2">
    <name type="scientific">Rattus norvegicus</name>
    <name type="common">Rat</name>
    <dbReference type="NCBI Taxonomy" id="10116"/>
    <lineage>
        <taxon>Eukaryota</taxon>
        <taxon>Metazoa</taxon>
        <taxon>Chordata</taxon>
        <taxon>Craniata</taxon>
        <taxon>Vertebrata</taxon>
        <taxon>Euteleostomi</taxon>
        <taxon>Mammalia</taxon>
        <taxon>Eutheria</taxon>
        <taxon>Euarchontoglires</taxon>
        <taxon>Glires</taxon>
        <taxon>Rodentia</taxon>
        <taxon>Myomorpha</taxon>
        <taxon>Muroidea</taxon>
        <taxon>Muridae</taxon>
        <taxon>Murinae</taxon>
        <taxon>Rattus</taxon>
    </lineage>
</organism>
<reference evidence="1 2" key="1">
    <citation type="submission" date="2005-09" db="EMBL/GenBank/DDBJ databases">
        <authorList>
            <person name="Mural R.J."/>
            <person name="Li P.W."/>
            <person name="Adams M.D."/>
            <person name="Amanatides P.G."/>
            <person name="Baden-Tillson H."/>
            <person name="Barnstead M."/>
            <person name="Chin S.H."/>
            <person name="Dew I."/>
            <person name="Evans C.A."/>
            <person name="Ferriera S."/>
            <person name="Flanigan M."/>
            <person name="Fosler C."/>
            <person name="Glodek A."/>
            <person name="Gu Z."/>
            <person name="Holt R.A."/>
            <person name="Jennings D."/>
            <person name="Kraft C.L."/>
            <person name="Lu F."/>
            <person name="Nguyen T."/>
            <person name="Nusskern D.R."/>
            <person name="Pfannkoch C.M."/>
            <person name="Sitter C."/>
            <person name="Sutton G.G."/>
            <person name="Venter J.C."/>
            <person name="Wang Z."/>
            <person name="Woodage T."/>
            <person name="Zheng X.H."/>
            <person name="Zhong F."/>
        </authorList>
    </citation>
    <scope>NUCLEOTIDE SEQUENCE [LARGE SCALE GENOMIC DNA]</scope>
    <source>
        <strain>BN</strain>
        <strain evidence="2">Sprague-Dawley</strain>
    </source>
</reference>
<dbReference type="EMBL" id="CH474036">
    <property type="protein sequence ID" value="EDL86468.1"/>
    <property type="molecule type" value="Genomic_DNA"/>
</dbReference>
<sequence length="119" mass="14074">MEILLRAGFLSGLPFLLLNLEHHYHQKNLCHIHYQKEPSFHHQHLQEKKPMMKQPQEHQHLPGRLQKLSSRKGQVGEGYQVMIILIPDQEVGPDYCFAENEEEFFHPRRTGPPYIRVDS</sequence>